<name>S7RZJ1_GLOTA</name>
<gene>
    <name evidence="1" type="ORF">GLOTRDRAFT_108954</name>
</gene>
<dbReference type="HOGENOM" id="CLU_2326315_0_0_1"/>
<keyword evidence="2" id="KW-1185">Reference proteome</keyword>
<evidence type="ECO:0000313" key="1">
    <source>
        <dbReference type="EMBL" id="EPQ60435.1"/>
    </source>
</evidence>
<dbReference type="EMBL" id="KB469296">
    <property type="protein sequence ID" value="EPQ60435.1"/>
    <property type="molecule type" value="Genomic_DNA"/>
</dbReference>
<dbReference type="RefSeq" id="XP_007860846.1">
    <property type="nucleotide sequence ID" value="XM_007862655.1"/>
</dbReference>
<protein>
    <submittedName>
        <fullName evidence="1">Uncharacterized protein</fullName>
    </submittedName>
</protein>
<organism evidence="1 2">
    <name type="scientific">Gloeophyllum trabeum (strain ATCC 11539 / FP-39264 / Madison 617)</name>
    <name type="common">Brown rot fungus</name>
    <dbReference type="NCBI Taxonomy" id="670483"/>
    <lineage>
        <taxon>Eukaryota</taxon>
        <taxon>Fungi</taxon>
        <taxon>Dikarya</taxon>
        <taxon>Basidiomycota</taxon>
        <taxon>Agaricomycotina</taxon>
        <taxon>Agaricomycetes</taxon>
        <taxon>Gloeophyllales</taxon>
        <taxon>Gloeophyllaceae</taxon>
        <taxon>Gloeophyllum</taxon>
    </lineage>
</organism>
<feature type="non-terminal residue" evidence="1">
    <location>
        <position position="99"/>
    </location>
</feature>
<evidence type="ECO:0000313" key="2">
    <source>
        <dbReference type="Proteomes" id="UP000030669"/>
    </source>
</evidence>
<dbReference type="AlphaFoldDB" id="S7RZJ1"/>
<dbReference type="GeneID" id="19298962"/>
<dbReference type="Proteomes" id="UP000030669">
    <property type="component" value="Unassembled WGS sequence"/>
</dbReference>
<accession>S7RZJ1</accession>
<sequence>MYGFRTDVRLERRSWTSPEPLPRPSHLPNSCVCIKLLPLRRTVRESERPRTRTSMHRLAPPYSRILQLYPCNLRIRKPLQRYQEHVKRTWAGQYPASGM</sequence>
<proteinExistence type="predicted"/>
<dbReference type="KEGG" id="gtr:GLOTRDRAFT_108954"/>
<reference evidence="1 2" key="1">
    <citation type="journal article" date="2012" name="Science">
        <title>The Paleozoic origin of enzymatic lignin decomposition reconstructed from 31 fungal genomes.</title>
        <authorList>
            <person name="Floudas D."/>
            <person name="Binder M."/>
            <person name="Riley R."/>
            <person name="Barry K."/>
            <person name="Blanchette R.A."/>
            <person name="Henrissat B."/>
            <person name="Martinez A.T."/>
            <person name="Otillar R."/>
            <person name="Spatafora J.W."/>
            <person name="Yadav J.S."/>
            <person name="Aerts A."/>
            <person name="Benoit I."/>
            <person name="Boyd A."/>
            <person name="Carlson A."/>
            <person name="Copeland A."/>
            <person name="Coutinho P.M."/>
            <person name="de Vries R.P."/>
            <person name="Ferreira P."/>
            <person name="Findley K."/>
            <person name="Foster B."/>
            <person name="Gaskell J."/>
            <person name="Glotzer D."/>
            <person name="Gorecki P."/>
            <person name="Heitman J."/>
            <person name="Hesse C."/>
            <person name="Hori C."/>
            <person name="Igarashi K."/>
            <person name="Jurgens J.A."/>
            <person name="Kallen N."/>
            <person name="Kersten P."/>
            <person name="Kohler A."/>
            <person name="Kuees U."/>
            <person name="Kumar T.K.A."/>
            <person name="Kuo A."/>
            <person name="LaButti K."/>
            <person name="Larrondo L.F."/>
            <person name="Lindquist E."/>
            <person name="Ling A."/>
            <person name="Lombard V."/>
            <person name="Lucas S."/>
            <person name="Lundell T."/>
            <person name="Martin R."/>
            <person name="McLaughlin D.J."/>
            <person name="Morgenstern I."/>
            <person name="Morin E."/>
            <person name="Murat C."/>
            <person name="Nagy L.G."/>
            <person name="Nolan M."/>
            <person name="Ohm R.A."/>
            <person name="Patyshakuliyeva A."/>
            <person name="Rokas A."/>
            <person name="Ruiz-Duenas F.J."/>
            <person name="Sabat G."/>
            <person name="Salamov A."/>
            <person name="Samejima M."/>
            <person name="Schmutz J."/>
            <person name="Slot J.C."/>
            <person name="St John F."/>
            <person name="Stenlid J."/>
            <person name="Sun H."/>
            <person name="Sun S."/>
            <person name="Syed K."/>
            <person name="Tsang A."/>
            <person name="Wiebenga A."/>
            <person name="Young D."/>
            <person name="Pisabarro A."/>
            <person name="Eastwood D.C."/>
            <person name="Martin F."/>
            <person name="Cullen D."/>
            <person name="Grigoriev I.V."/>
            <person name="Hibbett D.S."/>
        </authorList>
    </citation>
    <scope>NUCLEOTIDE SEQUENCE [LARGE SCALE GENOMIC DNA]</scope>
    <source>
        <strain evidence="1 2">ATCC 11539</strain>
    </source>
</reference>